<dbReference type="GO" id="GO:0032991">
    <property type="term" value="C:protein-containing complex"/>
    <property type="evidence" value="ECO:0007669"/>
    <property type="project" value="UniProtKB-ARBA"/>
</dbReference>
<dbReference type="PANTHER" id="PTHR37860">
    <property type="entry name" value="AGAP008810-PA"/>
    <property type="match status" value="1"/>
</dbReference>
<sequence length="617" mass="69996">EIPEYRMLNDLQNYFIASNTTFWTLYYEYKPYTEPSSWFPPFKAQAMIAGSQHFMTFDRRFFEFEGSCSYLLAQDFVDRNFSLVISYDRNNKAHMYELALIIGREVVLVNVFEDSVKLQSEGIRQLPVAVDDTYIYQEAQILTIESAKGFIIQCNLKFDVCTITLDGWYFGKTAGLFGTMDNEPSTDFYTSTKTIDNDLGRFVRSWAIESQKCTTSKNLALVEPSTDSDLFSLCESFFKTKASQFSPCFAVVDPAPFMRMCLNSRDADKNEPCTIAVAYMQICLMENTPLRIPDDCVKCQLVDGQELVEGDFHQLDGNDVPQSTDVVFIIEAKDCNKNIKNNRNLDSLASLLSKELADLKILSNRYAVVVFGGSGVFDEPRSIVVNNNVFTGPQLLSHYFENIPVGNGSSDVFEAIRYSARLLFRPGVSKTFILLPCTNCDPLDYTVLHHVLLENDITLHILMNDEFKFEKDRVNKIFYGMDATTAFTKKDFKVLTGSTELRRQVKVPKAMLGYCTPLALETNGTIFTAKKLESDKRNGVKKFASVFAKRVAKSAKPSPCQKCECTADNNGMSYMECFPCEYPVPMFIEYGFSDDATSKYSSDDDYDGVHYEDSEEE</sequence>
<name>A0AAD8E8U9_DIPPU</name>
<dbReference type="InterPro" id="IPR036465">
    <property type="entry name" value="vWFA_dom_sf"/>
</dbReference>
<reference evidence="2" key="1">
    <citation type="journal article" date="2023" name="IScience">
        <title>Live-bearing cockroach genome reveals convergent evolutionary mechanisms linked to viviparity in insects and beyond.</title>
        <authorList>
            <person name="Fouks B."/>
            <person name="Harrison M.C."/>
            <person name="Mikhailova A.A."/>
            <person name="Marchal E."/>
            <person name="English S."/>
            <person name="Carruthers M."/>
            <person name="Jennings E.C."/>
            <person name="Chiamaka E.L."/>
            <person name="Frigard R.A."/>
            <person name="Pippel M."/>
            <person name="Attardo G.M."/>
            <person name="Benoit J.B."/>
            <person name="Bornberg-Bauer E."/>
            <person name="Tobe S.S."/>
        </authorList>
    </citation>
    <scope>NUCLEOTIDE SEQUENCE</scope>
    <source>
        <strain evidence="2">Stay&amp;Tobe</strain>
    </source>
</reference>
<feature type="domain" description="VWFD" evidence="1">
    <location>
        <begin position="44"/>
        <end position="214"/>
    </location>
</feature>
<dbReference type="InterPro" id="IPR001846">
    <property type="entry name" value="VWF_type-D"/>
</dbReference>
<accession>A0AAD8E8U9</accession>
<proteinExistence type="predicted"/>
<gene>
    <name evidence="2" type="ORF">L9F63_023840</name>
</gene>
<dbReference type="PROSITE" id="PS51233">
    <property type="entry name" value="VWFD"/>
    <property type="match status" value="1"/>
</dbReference>
<organism evidence="2 3">
    <name type="scientific">Diploptera punctata</name>
    <name type="common">Pacific beetle cockroach</name>
    <dbReference type="NCBI Taxonomy" id="6984"/>
    <lineage>
        <taxon>Eukaryota</taxon>
        <taxon>Metazoa</taxon>
        <taxon>Ecdysozoa</taxon>
        <taxon>Arthropoda</taxon>
        <taxon>Hexapoda</taxon>
        <taxon>Insecta</taxon>
        <taxon>Pterygota</taxon>
        <taxon>Neoptera</taxon>
        <taxon>Polyneoptera</taxon>
        <taxon>Dictyoptera</taxon>
        <taxon>Blattodea</taxon>
        <taxon>Blaberoidea</taxon>
        <taxon>Blaberidae</taxon>
        <taxon>Diplopterinae</taxon>
        <taxon>Diploptera</taxon>
    </lineage>
</organism>
<dbReference type="EMBL" id="JASPKZ010008070">
    <property type="protein sequence ID" value="KAJ9580979.1"/>
    <property type="molecule type" value="Genomic_DNA"/>
</dbReference>
<evidence type="ECO:0000313" key="2">
    <source>
        <dbReference type="EMBL" id="KAJ9580979.1"/>
    </source>
</evidence>
<dbReference type="SMART" id="SM00216">
    <property type="entry name" value="VWD"/>
    <property type="match status" value="1"/>
</dbReference>
<evidence type="ECO:0000259" key="1">
    <source>
        <dbReference type="PROSITE" id="PS51233"/>
    </source>
</evidence>
<dbReference type="AlphaFoldDB" id="A0AAD8E8U9"/>
<dbReference type="PANTHER" id="PTHR37860:SF1">
    <property type="match status" value="1"/>
</dbReference>
<comment type="caution">
    <text evidence="2">The sequence shown here is derived from an EMBL/GenBank/DDBJ whole genome shotgun (WGS) entry which is preliminary data.</text>
</comment>
<keyword evidence="3" id="KW-1185">Reference proteome</keyword>
<dbReference type="Pfam" id="PF00094">
    <property type="entry name" value="VWD"/>
    <property type="match status" value="1"/>
</dbReference>
<protein>
    <recommendedName>
        <fullName evidence="1">VWFD domain-containing protein</fullName>
    </recommendedName>
</protein>
<reference evidence="2" key="2">
    <citation type="submission" date="2023-05" db="EMBL/GenBank/DDBJ databases">
        <authorList>
            <person name="Fouks B."/>
        </authorList>
    </citation>
    <scope>NUCLEOTIDE SEQUENCE</scope>
    <source>
        <strain evidence="2">Stay&amp;Tobe</strain>
        <tissue evidence="2">Testes</tissue>
    </source>
</reference>
<evidence type="ECO:0000313" key="3">
    <source>
        <dbReference type="Proteomes" id="UP001233999"/>
    </source>
</evidence>
<dbReference type="Proteomes" id="UP001233999">
    <property type="component" value="Unassembled WGS sequence"/>
</dbReference>
<feature type="non-terminal residue" evidence="2">
    <location>
        <position position="1"/>
    </location>
</feature>
<dbReference type="SUPFAM" id="SSF53300">
    <property type="entry name" value="vWA-like"/>
    <property type="match status" value="1"/>
</dbReference>